<feature type="compositionally biased region" description="Polar residues" evidence="1">
    <location>
        <begin position="73"/>
        <end position="84"/>
    </location>
</feature>
<feature type="region of interest" description="Disordered" evidence="1">
    <location>
        <begin position="1"/>
        <end position="52"/>
    </location>
</feature>
<feature type="compositionally biased region" description="Basic and acidic residues" evidence="1">
    <location>
        <begin position="23"/>
        <end position="35"/>
    </location>
</feature>
<organism evidence="2 3">
    <name type="scientific">Loxostege sticticalis</name>
    <name type="common">Beet webworm moth</name>
    <dbReference type="NCBI Taxonomy" id="481309"/>
    <lineage>
        <taxon>Eukaryota</taxon>
        <taxon>Metazoa</taxon>
        <taxon>Ecdysozoa</taxon>
        <taxon>Arthropoda</taxon>
        <taxon>Hexapoda</taxon>
        <taxon>Insecta</taxon>
        <taxon>Pterygota</taxon>
        <taxon>Neoptera</taxon>
        <taxon>Endopterygota</taxon>
        <taxon>Lepidoptera</taxon>
        <taxon>Glossata</taxon>
        <taxon>Ditrysia</taxon>
        <taxon>Pyraloidea</taxon>
        <taxon>Crambidae</taxon>
        <taxon>Pyraustinae</taxon>
        <taxon>Loxostege</taxon>
    </lineage>
</organism>
<dbReference type="Proteomes" id="UP001549921">
    <property type="component" value="Unassembled WGS sequence"/>
</dbReference>
<feature type="region of interest" description="Disordered" evidence="1">
    <location>
        <begin position="134"/>
        <end position="169"/>
    </location>
</feature>
<protein>
    <submittedName>
        <fullName evidence="2">Uncharacterized protein</fullName>
    </submittedName>
</protein>
<sequence length="488" mass="54811">MSKNKPNMVATKSKNKVVPCSTPEHHANSPSRDSDSMYDSDAASPVPFLCTQDGAEGETDVVWNFYTPKSGHAANSHSKNSTPLSRKAKKSFRPKVIEKQPPRRRPIKILHKKTELFQELLELNQKLPELMKKKSQPIIKETGQSGSEEDIFNDSPDHSPKTGLRNTSRCLRKNVLSSKFSKPEPDNALESDDSMNECLLKASQIVEENLLECRPTSPKRTCYESHYRSSNKTNIRPSTDFKIDQDSMDAILNSIKLESPAVSKVKKFESPKLGNDSFDSFVGNLNDSALEQLTQMPIKGNVSAKKAKLKSGLESSDWTLKELIVHDGSPSSKSVFGRYSSMPESPSVETNKPSTSGMVFGRYSSMPFKNDDKLAATGDSPIRCTPDEIKKKHQMAREKLLAKRQLPFTSSQRFTQSMPEPPVQHIPKNTKFQPRIPSSAVSKNLVTDIHNSQQKIDDTKKNTNIDIKTIIEKKRQEALMKLRRRQPK</sequence>
<reference evidence="2 3" key="1">
    <citation type="submission" date="2024-06" db="EMBL/GenBank/DDBJ databases">
        <title>A chromosome-level genome assembly of beet webworm, Loxostege sticticalis.</title>
        <authorList>
            <person name="Zhang Y."/>
        </authorList>
    </citation>
    <scope>NUCLEOTIDE SEQUENCE [LARGE SCALE GENOMIC DNA]</scope>
    <source>
        <strain evidence="2">AQ028</strain>
        <tissue evidence="2">Male pupae</tissue>
    </source>
</reference>
<accession>A0ABD0SL98</accession>
<comment type="caution">
    <text evidence="2">The sequence shown here is derived from an EMBL/GenBank/DDBJ whole genome shotgun (WGS) entry which is preliminary data.</text>
</comment>
<gene>
    <name evidence="2" type="ORF">ABMA28_007859</name>
</gene>
<evidence type="ECO:0000313" key="3">
    <source>
        <dbReference type="Proteomes" id="UP001549921"/>
    </source>
</evidence>
<feature type="region of interest" description="Disordered" evidence="1">
    <location>
        <begin position="334"/>
        <end position="354"/>
    </location>
</feature>
<name>A0ABD0SL98_LOXSC</name>
<feature type="region of interest" description="Disordered" evidence="1">
    <location>
        <begin position="68"/>
        <end position="110"/>
    </location>
</feature>
<feature type="region of interest" description="Disordered" evidence="1">
    <location>
        <begin position="412"/>
        <end position="435"/>
    </location>
</feature>
<evidence type="ECO:0000256" key="1">
    <source>
        <dbReference type="SAM" id="MobiDB-lite"/>
    </source>
</evidence>
<evidence type="ECO:0000313" key="2">
    <source>
        <dbReference type="EMBL" id="KAL0819833.1"/>
    </source>
</evidence>
<dbReference type="AlphaFoldDB" id="A0ABD0SL98"/>
<proteinExistence type="predicted"/>
<dbReference type="EMBL" id="JBEDNZ010000020">
    <property type="protein sequence ID" value="KAL0819833.1"/>
    <property type="molecule type" value="Genomic_DNA"/>
</dbReference>
<feature type="compositionally biased region" description="Polar residues" evidence="1">
    <location>
        <begin position="342"/>
        <end position="354"/>
    </location>
</feature>